<organism evidence="1 2">
    <name type="scientific">Nitrosospira briensis</name>
    <dbReference type="NCBI Taxonomy" id="35799"/>
    <lineage>
        <taxon>Bacteria</taxon>
        <taxon>Pseudomonadati</taxon>
        <taxon>Pseudomonadota</taxon>
        <taxon>Betaproteobacteria</taxon>
        <taxon>Nitrosomonadales</taxon>
        <taxon>Nitrosomonadaceae</taxon>
        <taxon>Nitrosospira</taxon>
    </lineage>
</organism>
<dbReference type="EMBL" id="FOVJ01000004">
    <property type="protein sequence ID" value="SFN88500.1"/>
    <property type="molecule type" value="Genomic_DNA"/>
</dbReference>
<accession>A0A1I5CNB0</accession>
<protein>
    <submittedName>
        <fullName evidence="1">Uncharacterized protein</fullName>
    </submittedName>
</protein>
<sequence length="31" mass="3709">MNDDSIRSSQHRLKDLHRVQFMNHGKEVKMA</sequence>
<proteinExistence type="predicted"/>
<name>A0A1I5CNB0_9PROT</name>
<keyword evidence="2" id="KW-1185">Reference proteome</keyword>
<gene>
    <name evidence="1" type="ORF">SAMN05216386_2076</name>
</gene>
<dbReference type="AlphaFoldDB" id="A0A1I5CNB0"/>
<evidence type="ECO:0000313" key="1">
    <source>
        <dbReference type="EMBL" id="SFN88500.1"/>
    </source>
</evidence>
<dbReference type="Proteomes" id="UP000183107">
    <property type="component" value="Unassembled WGS sequence"/>
</dbReference>
<reference evidence="2" key="1">
    <citation type="submission" date="2016-10" db="EMBL/GenBank/DDBJ databases">
        <authorList>
            <person name="Varghese N."/>
        </authorList>
    </citation>
    <scope>NUCLEOTIDE SEQUENCE [LARGE SCALE GENOMIC DNA]</scope>
    <source>
        <strain evidence="2">Nsp8</strain>
    </source>
</reference>
<evidence type="ECO:0000313" key="2">
    <source>
        <dbReference type="Proteomes" id="UP000183107"/>
    </source>
</evidence>